<name>A0AAX2CHK8_9BACI</name>
<reference evidence="1 2" key="1">
    <citation type="submission" date="2016-08" db="EMBL/GenBank/DDBJ databases">
        <authorList>
            <person name="Loux V."/>
            <person name="Rue O."/>
        </authorList>
    </citation>
    <scope>NUCLEOTIDE SEQUENCE [LARGE SCALE GENOMIC DNA]</scope>
    <source>
        <strain evidence="1 2">AFSSA_08CEB44bac</strain>
    </source>
</reference>
<accession>A0AAX2CHK8</accession>
<dbReference type="GeneID" id="33897370"/>
<proteinExistence type="predicted"/>
<sequence length="161" mass="18344">MKPRQEEIVIPILNLDKFAFSPPGPMGWALSEYEKALEEQDNIVLDEASVIENIMSIKEIELVEFPTVSLLDLEEHNTKTTQITSEVIEEINNPKSPSITKEIVNPINEEDIQNTIKLEGKQNTVVTELKKRNEEIEMIVPKPLLNGPWIAKIVKNKSEKE</sequence>
<gene>
    <name evidence="1" type="ORF">BCB44BAC_02332</name>
</gene>
<dbReference type="Proteomes" id="UP000242164">
    <property type="component" value="Unassembled WGS sequence"/>
</dbReference>
<comment type="caution">
    <text evidence="1">The sequence shown here is derived from an EMBL/GenBank/DDBJ whole genome shotgun (WGS) entry which is preliminary data.</text>
</comment>
<evidence type="ECO:0000313" key="1">
    <source>
        <dbReference type="EMBL" id="SCL94204.1"/>
    </source>
</evidence>
<protein>
    <submittedName>
        <fullName evidence="1">Uncharacterized protein</fullName>
    </submittedName>
</protein>
<evidence type="ECO:0000313" key="2">
    <source>
        <dbReference type="Proteomes" id="UP000242164"/>
    </source>
</evidence>
<dbReference type="EMBL" id="FMIK01000028">
    <property type="protein sequence ID" value="SCL94204.1"/>
    <property type="molecule type" value="Genomic_DNA"/>
</dbReference>
<organism evidence="1 2">
    <name type="scientific">Bacillus cytotoxicus</name>
    <dbReference type="NCBI Taxonomy" id="580165"/>
    <lineage>
        <taxon>Bacteria</taxon>
        <taxon>Bacillati</taxon>
        <taxon>Bacillota</taxon>
        <taxon>Bacilli</taxon>
        <taxon>Bacillales</taxon>
        <taxon>Bacillaceae</taxon>
        <taxon>Bacillus</taxon>
        <taxon>Bacillus cereus group</taxon>
    </lineage>
</organism>
<dbReference type="RefSeq" id="WP_012094537.1">
    <property type="nucleotide sequence ID" value="NZ_CP024096.1"/>
</dbReference>
<dbReference type="AlphaFoldDB" id="A0AAX2CHK8"/>